<evidence type="ECO:0000313" key="1">
    <source>
        <dbReference type="EMBL" id="CAB4282034.1"/>
    </source>
</evidence>
<evidence type="ECO:0000313" key="4">
    <source>
        <dbReference type="Proteomes" id="UP000507245"/>
    </source>
</evidence>
<keyword evidence="4" id="KW-1185">Reference proteome</keyword>
<reference evidence="4" key="1">
    <citation type="journal article" date="2020" name="Genome Biol.">
        <title>Gamete binning: chromosome-level and haplotype-resolved genome assembly enabled by high-throughput single-cell sequencing of gamete genomes.</title>
        <authorList>
            <person name="Campoy J.A."/>
            <person name="Sun H."/>
            <person name="Goel M."/>
            <person name="Jiao W.-B."/>
            <person name="Folz-Donahue K."/>
            <person name="Wang N."/>
            <person name="Rubio M."/>
            <person name="Liu C."/>
            <person name="Kukat C."/>
            <person name="Ruiz D."/>
            <person name="Huettel B."/>
            <person name="Schneeberger K."/>
        </authorList>
    </citation>
    <scope>NUCLEOTIDE SEQUENCE [LARGE SCALE GENOMIC DNA]</scope>
    <source>
        <strain evidence="4">cv. Rojo Pasion</strain>
    </source>
</reference>
<dbReference type="Proteomes" id="UP000507245">
    <property type="component" value="Unassembled WGS sequence"/>
</dbReference>
<accession>A0A6J5XK37</accession>
<organism evidence="2 4">
    <name type="scientific">Prunus armeniaca</name>
    <name type="common">Apricot</name>
    <name type="synonym">Armeniaca vulgaris</name>
    <dbReference type="NCBI Taxonomy" id="36596"/>
    <lineage>
        <taxon>Eukaryota</taxon>
        <taxon>Viridiplantae</taxon>
        <taxon>Streptophyta</taxon>
        <taxon>Embryophyta</taxon>
        <taxon>Tracheophyta</taxon>
        <taxon>Spermatophyta</taxon>
        <taxon>Magnoliopsida</taxon>
        <taxon>eudicotyledons</taxon>
        <taxon>Gunneridae</taxon>
        <taxon>Pentapetalae</taxon>
        <taxon>rosids</taxon>
        <taxon>fabids</taxon>
        <taxon>Rosales</taxon>
        <taxon>Rosaceae</taxon>
        <taxon>Amygdaloideae</taxon>
        <taxon>Amygdaleae</taxon>
        <taxon>Prunus</taxon>
    </lineage>
</organism>
<name>A0A6J5XK37_PRUAR</name>
<proteinExistence type="predicted"/>
<evidence type="ECO:0000313" key="2">
    <source>
        <dbReference type="EMBL" id="CAB4312342.1"/>
    </source>
</evidence>
<protein>
    <submittedName>
        <fullName evidence="2">Uncharacterized protein</fullName>
    </submittedName>
</protein>
<sequence>MQQMLKGVCCKVWCIWFEKRDPIYHQNFKAVAMNASVEFRGLVWMVLYILEVAAFTEEILFVGESS</sequence>
<dbReference type="EMBL" id="CAEKDK010000006">
    <property type="protein sequence ID" value="CAB4282034.1"/>
    <property type="molecule type" value="Genomic_DNA"/>
</dbReference>
<gene>
    <name evidence="1" type="ORF">CURHAP_LOCUS35284</name>
    <name evidence="2" type="ORF">ORAREDHAP_LOCUS34738</name>
</gene>
<reference evidence="2 3" key="2">
    <citation type="submission" date="2020-05" db="EMBL/GenBank/DDBJ databases">
        <authorList>
            <person name="Campoy J."/>
            <person name="Schneeberger K."/>
            <person name="Spophaly S."/>
        </authorList>
    </citation>
    <scope>NUCLEOTIDE SEQUENCE [LARGE SCALE GENOMIC DNA]</scope>
    <source>
        <strain evidence="2">PruArmRojPasFocal</strain>
    </source>
</reference>
<dbReference type="AlphaFoldDB" id="A0A6J5XK37"/>
<dbReference type="Proteomes" id="UP000507222">
    <property type="component" value="Unassembled WGS sequence"/>
</dbReference>
<dbReference type="EMBL" id="CAEKKB010000006">
    <property type="protein sequence ID" value="CAB4312342.1"/>
    <property type="molecule type" value="Genomic_DNA"/>
</dbReference>
<evidence type="ECO:0000313" key="3">
    <source>
        <dbReference type="Proteomes" id="UP000507222"/>
    </source>
</evidence>